<proteinExistence type="predicted"/>
<accession>A0A2S9X0I5</accession>
<dbReference type="EMBL" id="MTBD01000033">
    <property type="protein sequence ID" value="PRP69231.1"/>
    <property type="molecule type" value="Genomic_DNA"/>
</dbReference>
<dbReference type="OrthoDB" id="8594649at2"/>
<dbReference type="RefSeq" id="WP_106077769.1">
    <property type="nucleotide sequence ID" value="NZ_MTBD01000033.1"/>
</dbReference>
<gene>
    <name evidence="1" type="ORF">BUE93_18285</name>
</gene>
<name>A0A2S9X0I5_9NEIS</name>
<protein>
    <submittedName>
        <fullName evidence="1">Uncharacterized protein</fullName>
    </submittedName>
</protein>
<sequence length="605" mass="64284">MSSQAKQGGLATLFMALTLLALASLVLLAGSRQLVLAHANAQNQQRYHQALNYAEEGLLAGQNALSQGLPLPTSPHYQLKMTDLGASRLHLESIGVYDGHQVRVQRIFQQGEDEEPPRSALTIVGDINLSGAIKMISDKPVDMTVDGMVTLDGSVDNIDTLQSTGDIIVRGNQTINTLHSNGNLELSNGRYQTVKAMGKLTLTGSAIVEQLARVNGNADFLNSPGGQTAVKQAQVKGNVLINTGGAPLGALETEGKVDIQQFGGMASLKALGDLTIQGWGAPISGVIAGRLGYNTNNRDISIQVDPKLQLKLQPVPPLQVTRPRIDAYDFRHEAHYRFEYDDKGRILVTVRQIHGIPDGSYRLGIATDSQQPNHLCRELDASGRCLAGNPSYLICKGYDANTSDCFAGSAPGRWKISGMTMAPGVLWFDGDLEIGSGVYHNTFIATGNIVTSGRHVSYAVNYAGAIGICRNSDFPNAYPLDYCPGGVFKGRPIGHAVLLAGGYRNGKFRGGNITLGASTQVYGNVWAGNMLISGGNTTIHGYISAARQSNDASLRHNWGGSTTIDLTQLPDSFKPGVDPGQGGNNGGKKALTALPYSWMDSGVGS</sequence>
<organism evidence="1 2">
    <name type="scientific">Chromobacterium amazonense</name>
    <dbReference type="NCBI Taxonomy" id="1382803"/>
    <lineage>
        <taxon>Bacteria</taxon>
        <taxon>Pseudomonadati</taxon>
        <taxon>Pseudomonadota</taxon>
        <taxon>Betaproteobacteria</taxon>
        <taxon>Neisseriales</taxon>
        <taxon>Chromobacteriaceae</taxon>
        <taxon>Chromobacterium</taxon>
    </lineage>
</organism>
<reference evidence="1 2" key="1">
    <citation type="submission" date="2017-01" db="EMBL/GenBank/DDBJ databases">
        <title>New insights into the genetic diversity of Chromobacterium isolated from tropical freshwater lake.</title>
        <authorList>
            <person name="Santos A.B."/>
            <person name="Nascimento A.M."/>
            <person name="Da Silva P.C."/>
        </authorList>
    </citation>
    <scope>NUCLEOTIDE SEQUENCE [LARGE SCALE GENOMIC DNA]</scope>
    <source>
        <strain evidence="1 2">56AF</strain>
    </source>
</reference>
<comment type="caution">
    <text evidence="1">The sequence shown here is derived from an EMBL/GenBank/DDBJ whole genome shotgun (WGS) entry which is preliminary data.</text>
</comment>
<evidence type="ECO:0000313" key="2">
    <source>
        <dbReference type="Proteomes" id="UP000239469"/>
    </source>
</evidence>
<dbReference type="AlphaFoldDB" id="A0A2S9X0I5"/>
<dbReference type="Proteomes" id="UP000239469">
    <property type="component" value="Unassembled WGS sequence"/>
</dbReference>
<evidence type="ECO:0000313" key="1">
    <source>
        <dbReference type="EMBL" id="PRP69231.1"/>
    </source>
</evidence>